<gene>
    <name evidence="5" type="ORF">PV08_05974</name>
</gene>
<dbReference type="PANTHER" id="PTHR37543">
    <property type="entry name" value="CCCH ZINC FINGER DNA BINDING PROTEIN (AFU_ORTHOLOGUE AFUA_5G12760)"/>
    <property type="match status" value="1"/>
</dbReference>
<dbReference type="GeneID" id="27333057"/>
<dbReference type="RefSeq" id="XP_016236140.1">
    <property type="nucleotide sequence ID" value="XM_016380313.1"/>
</dbReference>
<feature type="domain" description="C3H1-type" evidence="3">
    <location>
        <begin position="387"/>
        <end position="415"/>
    </location>
</feature>
<sequence>MAALPTHHDLLERLEDYRTFDESRQNEVAHLIQTCLRLNSETLVLQSDLDDERATRRGWKKRAEEAEAAIQRKFVVVLVDGDGYQFRKCFYDALSASGGSKAANELWMRVVDNLKAAPTSSGITSDCDVLVSVYANKIGLAKILVACEYINHISQIDQFFSSFTQSRSLFQFIDCGHGKERVDSKLRDTLRFYANNAQCQHIFLACSHDNGYIAELDKYRHDIVVMPKVILVHAAQTPSAVKAYSGLPFKHTRFDSVFEDTVLEAPARVEVPYFVPAPDPPSHDPRLPEQSNLDLTPTVSRSSYSSSNPTAPQGSTPLAPLPPNSKPSTQVSSPSSVSDMSKTKPNGTAVNGTGESKNGIPVNRFGQRIDLKIRPPTPADLDKFDNRISHRKLCNEHHLRDNCESYSCRYNHDPIDATMKNTLRYKARSIPCSSGAKCRRLNCFYGHQCPWGNNNCGNPKCAFIKAGLHDIKDLEIARCVAAQPLD</sequence>
<evidence type="ECO:0000256" key="1">
    <source>
        <dbReference type="SAM" id="MobiDB-lite"/>
    </source>
</evidence>
<evidence type="ECO:0000259" key="2">
    <source>
        <dbReference type="Pfam" id="PF25540"/>
    </source>
</evidence>
<dbReference type="Pfam" id="PF25542">
    <property type="entry name" value="zf-CCCH_12"/>
    <property type="match status" value="1"/>
</dbReference>
<organism evidence="5 6">
    <name type="scientific">Exophiala spinifera</name>
    <dbReference type="NCBI Taxonomy" id="91928"/>
    <lineage>
        <taxon>Eukaryota</taxon>
        <taxon>Fungi</taxon>
        <taxon>Dikarya</taxon>
        <taxon>Ascomycota</taxon>
        <taxon>Pezizomycotina</taxon>
        <taxon>Eurotiomycetes</taxon>
        <taxon>Chaetothyriomycetidae</taxon>
        <taxon>Chaetothyriales</taxon>
        <taxon>Herpotrichiellaceae</taxon>
        <taxon>Exophiala</taxon>
    </lineage>
</organism>
<dbReference type="PANTHER" id="PTHR37543:SF1">
    <property type="entry name" value="CCCH ZINC FINGER DNA BINDING PROTEIN (AFU_ORTHOLOGUE AFUA_5G12760)"/>
    <property type="match status" value="1"/>
</dbReference>
<dbReference type="AlphaFoldDB" id="A0A0D2BXA4"/>
<dbReference type="OrthoDB" id="2270193at2759"/>
<dbReference type="Proteomes" id="UP000053328">
    <property type="component" value="Unassembled WGS sequence"/>
</dbReference>
<keyword evidence="6" id="KW-1185">Reference proteome</keyword>
<dbReference type="Pfam" id="PF25543">
    <property type="entry name" value="zf-CCCH_tandem"/>
    <property type="match status" value="1"/>
</dbReference>
<dbReference type="InterPro" id="IPR057654">
    <property type="entry name" value="Znf-CCCH_tandem"/>
</dbReference>
<dbReference type="Pfam" id="PF25540">
    <property type="entry name" value="DUF7923"/>
    <property type="match status" value="1"/>
</dbReference>
<feature type="compositionally biased region" description="Low complexity" evidence="1">
    <location>
        <begin position="326"/>
        <end position="340"/>
    </location>
</feature>
<feature type="domain" description="DUF7923" evidence="2">
    <location>
        <begin position="71"/>
        <end position="258"/>
    </location>
</feature>
<evidence type="ECO:0000313" key="6">
    <source>
        <dbReference type="Proteomes" id="UP000053328"/>
    </source>
</evidence>
<feature type="region of interest" description="Disordered" evidence="1">
    <location>
        <begin position="274"/>
        <end position="362"/>
    </location>
</feature>
<evidence type="ECO:0000313" key="5">
    <source>
        <dbReference type="EMBL" id="KIW15924.1"/>
    </source>
</evidence>
<dbReference type="InterPro" id="IPR057683">
    <property type="entry name" value="DUF7923"/>
</dbReference>
<evidence type="ECO:0008006" key="7">
    <source>
        <dbReference type="Google" id="ProtNLM"/>
    </source>
</evidence>
<dbReference type="InterPro" id="IPR000571">
    <property type="entry name" value="Znf_CCCH"/>
</dbReference>
<protein>
    <recommendedName>
        <fullName evidence="7">C3H1-type domain-containing protein</fullName>
    </recommendedName>
</protein>
<dbReference type="STRING" id="91928.A0A0D2BXA4"/>
<accession>A0A0D2BXA4</accession>
<feature type="domain" description="Tandem CCCH zinc finger" evidence="4">
    <location>
        <begin position="422"/>
        <end position="470"/>
    </location>
</feature>
<reference evidence="5 6" key="1">
    <citation type="submission" date="2015-01" db="EMBL/GenBank/DDBJ databases">
        <title>The Genome Sequence of Exophiala spinifera CBS89968.</title>
        <authorList>
            <consortium name="The Broad Institute Genomics Platform"/>
            <person name="Cuomo C."/>
            <person name="de Hoog S."/>
            <person name="Gorbushina A."/>
            <person name="Stielow B."/>
            <person name="Teixiera M."/>
            <person name="Abouelleil A."/>
            <person name="Chapman S.B."/>
            <person name="Priest M."/>
            <person name="Young S.K."/>
            <person name="Wortman J."/>
            <person name="Nusbaum C."/>
            <person name="Birren B."/>
        </authorList>
    </citation>
    <scope>NUCLEOTIDE SEQUENCE [LARGE SCALE GENOMIC DNA]</scope>
    <source>
        <strain evidence="5 6">CBS 89968</strain>
    </source>
</reference>
<dbReference type="HOGENOM" id="CLU_031811_0_1_1"/>
<evidence type="ECO:0000259" key="4">
    <source>
        <dbReference type="Pfam" id="PF25543"/>
    </source>
</evidence>
<name>A0A0D2BXA4_9EURO</name>
<proteinExistence type="predicted"/>
<dbReference type="VEuPathDB" id="FungiDB:PV08_05974"/>
<dbReference type="EMBL" id="KN847495">
    <property type="protein sequence ID" value="KIW15924.1"/>
    <property type="molecule type" value="Genomic_DNA"/>
</dbReference>
<feature type="compositionally biased region" description="Polar residues" evidence="1">
    <location>
        <begin position="289"/>
        <end position="299"/>
    </location>
</feature>
<feature type="compositionally biased region" description="Polar residues" evidence="1">
    <location>
        <begin position="344"/>
        <end position="356"/>
    </location>
</feature>
<evidence type="ECO:0000259" key="3">
    <source>
        <dbReference type="Pfam" id="PF25542"/>
    </source>
</evidence>